<dbReference type="Gene3D" id="3.40.50.1240">
    <property type="entry name" value="Phosphoglycerate mutase-like"/>
    <property type="match status" value="1"/>
</dbReference>
<dbReference type="InterPro" id="IPR050275">
    <property type="entry name" value="PGM_Phosphatase"/>
</dbReference>
<protein>
    <submittedName>
        <fullName evidence="1">5''-phosphoribostamycin phosphatase</fullName>
        <ecNumber evidence="1">3.1.3.88</ecNumber>
    </submittedName>
</protein>
<proteinExistence type="predicted"/>
<dbReference type="EMBL" id="MUBK01000001">
    <property type="protein sequence ID" value="OTA21867.1"/>
    <property type="molecule type" value="Genomic_DNA"/>
</dbReference>
<reference evidence="1 2" key="1">
    <citation type="submission" date="2017-01" db="EMBL/GenBank/DDBJ databases">
        <title>Deconstructing symbiosis and pathogenesis requirements using a combined genomic-metabolomic approach.</title>
        <authorList>
            <person name="Tobias N.J."/>
            <person name="Wolff H."/>
            <person name="Djahanschiri B."/>
            <person name="Ebersberger I."/>
            <person name="Bode H.B."/>
        </authorList>
    </citation>
    <scope>NUCLEOTIDE SEQUENCE [LARGE SCALE GENOMIC DNA]</scope>
    <source>
        <strain evidence="1 2">DSM 4764</strain>
    </source>
</reference>
<accession>A0A1Y2SRW0</accession>
<dbReference type="InterPro" id="IPR029033">
    <property type="entry name" value="His_PPase_superfam"/>
</dbReference>
<dbReference type="AlphaFoldDB" id="A0A1Y2SRW0"/>
<sequence>MLSNCESSANMASTKNHRFVFIRHAEATCNLQDEHVLISSVMPDSSLTTVGQQQAQLLANSIPKELIGGKIFSSPMTRAMQTANFLTTRHNLPLVSDERLEEVRIEPSLTPALTLSEWDAMLQERLDNPTINVRPEVETVAEQKARVTDFLCQRHQERGKEKVTVIVSHAFTIELAIFVLLGLEVSLLRHWRIRISNSALHIIENEEIGGKSRLVLTNAKNHLRLWL</sequence>
<dbReference type="GO" id="GO:0016791">
    <property type="term" value="F:phosphatase activity"/>
    <property type="evidence" value="ECO:0007669"/>
    <property type="project" value="TreeGrafter"/>
</dbReference>
<evidence type="ECO:0000313" key="2">
    <source>
        <dbReference type="Proteomes" id="UP000194204"/>
    </source>
</evidence>
<evidence type="ECO:0000313" key="1">
    <source>
        <dbReference type="EMBL" id="OTA21867.1"/>
    </source>
</evidence>
<dbReference type="Proteomes" id="UP000194204">
    <property type="component" value="Unassembled WGS sequence"/>
</dbReference>
<keyword evidence="2" id="KW-1185">Reference proteome</keyword>
<dbReference type="PANTHER" id="PTHR48100:SF1">
    <property type="entry name" value="HISTIDINE PHOSPHATASE FAMILY PROTEIN-RELATED"/>
    <property type="match status" value="1"/>
</dbReference>
<dbReference type="SUPFAM" id="SSF53254">
    <property type="entry name" value="Phosphoglycerate mutase-like"/>
    <property type="match status" value="1"/>
</dbReference>
<dbReference type="Pfam" id="PF00300">
    <property type="entry name" value="His_Phos_1"/>
    <property type="match status" value="1"/>
</dbReference>
<dbReference type="OrthoDB" id="9783269at2"/>
<dbReference type="STRING" id="40578.Xbed_00116"/>
<dbReference type="PANTHER" id="PTHR48100">
    <property type="entry name" value="BROAD-SPECIFICITY PHOSPHATASE YOR283W-RELATED"/>
    <property type="match status" value="1"/>
</dbReference>
<dbReference type="EC" id="3.1.3.88" evidence="1"/>
<dbReference type="SMART" id="SM00855">
    <property type="entry name" value="PGAM"/>
    <property type="match status" value="1"/>
</dbReference>
<comment type="caution">
    <text evidence="1">The sequence shown here is derived from an EMBL/GenBank/DDBJ whole genome shotgun (WGS) entry which is preliminary data.</text>
</comment>
<dbReference type="CDD" id="cd07067">
    <property type="entry name" value="HP_PGM_like"/>
    <property type="match status" value="1"/>
</dbReference>
<name>A0A1Y2SRW0_9GAMM</name>
<dbReference type="GO" id="GO:0005737">
    <property type="term" value="C:cytoplasm"/>
    <property type="evidence" value="ECO:0007669"/>
    <property type="project" value="TreeGrafter"/>
</dbReference>
<dbReference type="RefSeq" id="WP_086111013.1">
    <property type="nucleotide sequence ID" value="NZ_CAWNHF010000001.1"/>
</dbReference>
<organism evidence="1 2">
    <name type="scientific">Xenorhabdus beddingii</name>
    <dbReference type="NCBI Taxonomy" id="40578"/>
    <lineage>
        <taxon>Bacteria</taxon>
        <taxon>Pseudomonadati</taxon>
        <taxon>Pseudomonadota</taxon>
        <taxon>Gammaproteobacteria</taxon>
        <taxon>Enterobacterales</taxon>
        <taxon>Morganellaceae</taxon>
        <taxon>Xenorhabdus</taxon>
    </lineage>
</organism>
<gene>
    <name evidence="1" type="primary">btrP</name>
    <name evidence="1" type="ORF">Xbed_00116</name>
</gene>
<keyword evidence="1" id="KW-0378">Hydrolase</keyword>
<dbReference type="InterPro" id="IPR013078">
    <property type="entry name" value="His_Pase_superF_clade-1"/>
</dbReference>